<dbReference type="EMBL" id="LJCR01002170">
    <property type="protein sequence ID" value="KPV49140.1"/>
    <property type="molecule type" value="Genomic_DNA"/>
</dbReference>
<feature type="non-terminal residue" evidence="1">
    <location>
        <position position="400"/>
    </location>
</feature>
<reference evidence="1 2" key="1">
    <citation type="submission" date="2015-09" db="EMBL/GenBank/DDBJ databases">
        <title>Draft genome sequence of Kouleothrix aurantiaca JCM 19913.</title>
        <authorList>
            <person name="Hemp J."/>
        </authorList>
    </citation>
    <scope>NUCLEOTIDE SEQUENCE [LARGE SCALE GENOMIC DNA]</scope>
    <source>
        <strain evidence="1 2">COM-B</strain>
    </source>
</reference>
<keyword evidence="2" id="KW-1185">Reference proteome</keyword>
<evidence type="ECO:0000313" key="1">
    <source>
        <dbReference type="EMBL" id="KPV49140.1"/>
    </source>
</evidence>
<protein>
    <submittedName>
        <fullName evidence="1">Uncharacterized protein</fullName>
    </submittedName>
</protein>
<dbReference type="AlphaFoldDB" id="A0A0P9CU12"/>
<accession>A0A0P9CU12</accession>
<feature type="non-terminal residue" evidence="1">
    <location>
        <position position="1"/>
    </location>
</feature>
<comment type="caution">
    <text evidence="1">The sequence shown here is derived from an EMBL/GenBank/DDBJ whole genome shotgun (WGS) entry which is preliminary data.</text>
</comment>
<organism evidence="1 2">
    <name type="scientific">Kouleothrix aurantiaca</name>
    <dbReference type="NCBI Taxonomy" id="186479"/>
    <lineage>
        <taxon>Bacteria</taxon>
        <taxon>Bacillati</taxon>
        <taxon>Chloroflexota</taxon>
        <taxon>Chloroflexia</taxon>
        <taxon>Chloroflexales</taxon>
        <taxon>Roseiflexineae</taxon>
        <taxon>Roseiflexaceae</taxon>
        <taxon>Kouleothrix</taxon>
    </lineage>
</organism>
<evidence type="ECO:0000313" key="2">
    <source>
        <dbReference type="Proteomes" id="UP000050509"/>
    </source>
</evidence>
<gene>
    <name evidence="1" type="ORF">SE17_34300</name>
</gene>
<name>A0A0P9CU12_9CHLR</name>
<dbReference type="Proteomes" id="UP000050509">
    <property type="component" value="Unassembled WGS sequence"/>
</dbReference>
<sequence length="400" mass="43077">EHLADAGMPVVLAVAMMPGLNDNQVGPTMDVIARSRANIVAVNFQCATPFGGRFDIDAPRKLRLPDMFELMRQQCGLEPSGFFPVGSGSPLCNAYGRVAFIDGQWRHALKDLTVDDFMDLMGDDPVDFVRALTVGLSESVPYMAKQVMKNPRLLKKVVPLVGNDPLGWNWVSDRLLDSGEGSSFYVPLISDPRVSGSWFVGLQHVWRTKDNGGSQAFLEKYCNEFTGDYGNRPEPCGDWEALGGPAGAGEAGDLVSPLYGADKGGSYVVAVERTRSDKNTLWAATRRGRLFVSKNADAANAADVTFTRLDSASTPTRFVSGIVIDRNDANHAWVSFSGYDAYAAAAGTATGHVFEVTYNPGSGTATWKDISANIGDQPITDITLDHNTGDLYAGTDFGVL</sequence>
<proteinExistence type="predicted"/>